<dbReference type="PANTHER" id="PTHR33336:SF15">
    <property type="entry name" value="ABM DOMAIN-CONTAINING PROTEIN"/>
    <property type="match status" value="1"/>
</dbReference>
<keyword evidence="2" id="KW-0560">Oxidoreductase</keyword>
<dbReference type="InterPro" id="IPR050744">
    <property type="entry name" value="AI-2_Isomerase_LsrG"/>
</dbReference>
<dbReference type="Pfam" id="PF03992">
    <property type="entry name" value="ABM"/>
    <property type="match status" value="1"/>
</dbReference>
<accession>A0A3E0A110</accession>
<evidence type="ECO:0000259" key="1">
    <source>
        <dbReference type="Pfam" id="PF03992"/>
    </source>
</evidence>
<feature type="domain" description="ABM" evidence="1">
    <location>
        <begin position="3"/>
        <end position="71"/>
    </location>
</feature>
<keyword evidence="3" id="KW-1185">Reference proteome</keyword>
<name>A0A3E0A110_9ACTN</name>
<gene>
    <name evidence="2" type="ORF">DFJ67_5914</name>
</gene>
<evidence type="ECO:0000313" key="2">
    <source>
        <dbReference type="EMBL" id="REF99870.1"/>
    </source>
</evidence>
<dbReference type="SUPFAM" id="SSF54909">
    <property type="entry name" value="Dimeric alpha+beta barrel"/>
    <property type="match status" value="1"/>
</dbReference>
<dbReference type="InterPro" id="IPR011008">
    <property type="entry name" value="Dimeric_a/b-barrel"/>
</dbReference>
<keyword evidence="2" id="KW-0503">Monooxygenase</keyword>
<reference evidence="2 3" key="1">
    <citation type="submission" date="2018-08" db="EMBL/GenBank/DDBJ databases">
        <title>Sequencing the genomes of 1000 actinobacteria strains.</title>
        <authorList>
            <person name="Klenk H.-P."/>
        </authorList>
    </citation>
    <scope>NUCLEOTIDE SEQUENCE [LARGE SCALE GENOMIC DNA]</scope>
    <source>
        <strain evidence="2 3">DSM 44099</strain>
    </source>
</reference>
<proteinExistence type="predicted"/>
<evidence type="ECO:0000313" key="3">
    <source>
        <dbReference type="Proteomes" id="UP000256913"/>
    </source>
</evidence>
<dbReference type="AlphaFoldDB" id="A0A3E0A110"/>
<protein>
    <submittedName>
        <fullName evidence="2">Quinol monooxygenase YgiN</fullName>
    </submittedName>
</protein>
<sequence length="104" mass="11352">MSVVVVATLWPVPERRAEVLDILREAIPEVHAEDGCELYALNENDDRLVYVEQWSSAAALQTHSRGEALAKVNPKLDGLLARSTDVQVLRPVPAGDPVKGVVRA</sequence>
<organism evidence="2 3">
    <name type="scientific">Asanoa ferruginea</name>
    <dbReference type="NCBI Taxonomy" id="53367"/>
    <lineage>
        <taxon>Bacteria</taxon>
        <taxon>Bacillati</taxon>
        <taxon>Actinomycetota</taxon>
        <taxon>Actinomycetes</taxon>
        <taxon>Micromonosporales</taxon>
        <taxon>Micromonosporaceae</taxon>
        <taxon>Asanoa</taxon>
    </lineage>
</organism>
<dbReference type="Proteomes" id="UP000256913">
    <property type="component" value="Unassembled WGS sequence"/>
</dbReference>
<dbReference type="OrthoDB" id="5241825at2"/>
<dbReference type="PANTHER" id="PTHR33336">
    <property type="entry name" value="QUINOL MONOOXYGENASE YGIN-RELATED"/>
    <property type="match status" value="1"/>
</dbReference>
<dbReference type="RefSeq" id="WP_116070991.1">
    <property type="nucleotide sequence ID" value="NZ_BONB01000079.1"/>
</dbReference>
<dbReference type="InterPro" id="IPR007138">
    <property type="entry name" value="ABM_dom"/>
</dbReference>
<dbReference type="GO" id="GO:0004497">
    <property type="term" value="F:monooxygenase activity"/>
    <property type="evidence" value="ECO:0007669"/>
    <property type="project" value="UniProtKB-KW"/>
</dbReference>
<dbReference type="EMBL" id="QUMQ01000001">
    <property type="protein sequence ID" value="REF99870.1"/>
    <property type="molecule type" value="Genomic_DNA"/>
</dbReference>
<dbReference type="Gene3D" id="3.30.70.100">
    <property type="match status" value="1"/>
</dbReference>
<comment type="caution">
    <text evidence="2">The sequence shown here is derived from an EMBL/GenBank/DDBJ whole genome shotgun (WGS) entry which is preliminary data.</text>
</comment>